<dbReference type="AlphaFoldDB" id="A0A6A7AQX5"/>
<dbReference type="GO" id="GO:0003676">
    <property type="term" value="F:nucleic acid binding"/>
    <property type="evidence" value="ECO:0007669"/>
    <property type="project" value="InterPro"/>
</dbReference>
<organism evidence="2 3">
    <name type="scientific">Plenodomus tracheiphilus IPT5</name>
    <dbReference type="NCBI Taxonomy" id="1408161"/>
    <lineage>
        <taxon>Eukaryota</taxon>
        <taxon>Fungi</taxon>
        <taxon>Dikarya</taxon>
        <taxon>Ascomycota</taxon>
        <taxon>Pezizomycotina</taxon>
        <taxon>Dothideomycetes</taxon>
        <taxon>Pleosporomycetidae</taxon>
        <taxon>Pleosporales</taxon>
        <taxon>Pleosporineae</taxon>
        <taxon>Leptosphaeriaceae</taxon>
        <taxon>Plenodomus</taxon>
    </lineage>
</organism>
<dbReference type="InterPro" id="IPR036397">
    <property type="entry name" value="RNaseH_sf"/>
</dbReference>
<feature type="domain" description="RNase H type-1" evidence="1">
    <location>
        <begin position="1"/>
        <end position="146"/>
    </location>
</feature>
<evidence type="ECO:0000313" key="3">
    <source>
        <dbReference type="Proteomes" id="UP000799423"/>
    </source>
</evidence>
<sequence length="194" mass="21439">LLYWADGSLQDGFLGAGVAALEHVDGEMRYTTSQHELGFDTGYIQDAELFAIVAALGLAKRTFESKSGIQVVRVYSDALAVLESLERHECTILGPLIAAKTALEALYQRTEWLDSKGVVVELVWVKGHNKSKGNKIADRCANEAVRLQKIAETNSQGLPVREGRTRLLTQTDVPVVIEQLGQEWSAEWLCRANR</sequence>
<gene>
    <name evidence="2" type="ORF">T440DRAFT_378066</name>
</gene>
<dbReference type="Proteomes" id="UP000799423">
    <property type="component" value="Unassembled WGS sequence"/>
</dbReference>
<proteinExistence type="predicted"/>
<dbReference type="SUPFAM" id="SSF53098">
    <property type="entry name" value="Ribonuclease H-like"/>
    <property type="match status" value="1"/>
</dbReference>
<dbReference type="Pfam" id="PF00075">
    <property type="entry name" value="RNase_H"/>
    <property type="match status" value="1"/>
</dbReference>
<dbReference type="PROSITE" id="PS50879">
    <property type="entry name" value="RNASE_H_1"/>
    <property type="match status" value="1"/>
</dbReference>
<dbReference type="GO" id="GO:0004523">
    <property type="term" value="F:RNA-DNA hybrid ribonuclease activity"/>
    <property type="evidence" value="ECO:0007669"/>
    <property type="project" value="InterPro"/>
</dbReference>
<dbReference type="OrthoDB" id="4729724at2759"/>
<reference evidence="2" key="1">
    <citation type="submission" date="2020-01" db="EMBL/GenBank/DDBJ databases">
        <authorList>
            <consortium name="DOE Joint Genome Institute"/>
            <person name="Haridas S."/>
            <person name="Albert R."/>
            <person name="Binder M."/>
            <person name="Bloem J."/>
            <person name="Labutti K."/>
            <person name="Salamov A."/>
            <person name="Andreopoulos B."/>
            <person name="Baker S.E."/>
            <person name="Barry K."/>
            <person name="Bills G."/>
            <person name="Bluhm B.H."/>
            <person name="Cannon C."/>
            <person name="Castanera R."/>
            <person name="Culley D.E."/>
            <person name="Daum C."/>
            <person name="Ezra D."/>
            <person name="Gonzalez J.B."/>
            <person name="Henrissat B."/>
            <person name="Kuo A."/>
            <person name="Liang C."/>
            <person name="Lipzen A."/>
            <person name="Lutzoni F."/>
            <person name="Magnuson J."/>
            <person name="Mondo S."/>
            <person name="Nolan M."/>
            <person name="Ohm R."/>
            <person name="Pangilinan J."/>
            <person name="Park H.-J."/>
            <person name="Ramirez L."/>
            <person name="Alfaro M."/>
            <person name="Sun H."/>
            <person name="Tritt A."/>
            <person name="Yoshinaga Y."/>
            <person name="Zwiers L.-H."/>
            <person name="Turgeon B.G."/>
            <person name="Goodwin S.B."/>
            <person name="Spatafora J.W."/>
            <person name="Crous P.W."/>
            <person name="Grigoriev I.V."/>
        </authorList>
    </citation>
    <scope>NUCLEOTIDE SEQUENCE</scope>
    <source>
        <strain evidence="2">IPT5</strain>
    </source>
</reference>
<keyword evidence="3" id="KW-1185">Reference proteome</keyword>
<dbReference type="CDD" id="cd09276">
    <property type="entry name" value="Rnase_HI_RT_non_LTR"/>
    <property type="match status" value="1"/>
</dbReference>
<name>A0A6A7AQX5_9PLEO</name>
<evidence type="ECO:0000313" key="2">
    <source>
        <dbReference type="EMBL" id="KAF2845696.1"/>
    </source>
</evidence>
<dbReference type="InterPro" id="IPR002156">
    <property type="entry name" value="RNaseH_domain"/>
</dbReference>
<protein>
    <recommendedName>
        <fullName evidence="1">RNase H type-1 domain-containing protein</fullName>
    </recommendedName>
</protein>
<accession>A0A6A7AQX5</accession>
<dbReference type="EMBL" id="MU006343">
    <property type="protein sequence ID" value="KAF2845696.1"/>
    <property type="molecule type" value="Genomic_DNA"/>
</dbReference>
<feature type="non-terminal residue" evidence="2">
    <location>
        <position position="1"/>
    </location>
</feature>
<evidence type="ECO:0000259" key="1">
    <source>
        <dbReference type="PROSITE" id="PS50879"/>
    </source>
</evidence>
<dbReference type="InterPro" id="IPR012337">
    <property type="entry name" value="RNaseH-like_sf"/>
</dbReference>
<feature type="non-terminal residue" evidence="2">
    <location>
        <position position="194"/>
    </location>
</feature>
<dbReference type="Gene3D" id="3.30.420.10">
    <property type="entry name" value="Ribonuclease H-like superfamily/Ribonuclease H"/>
    <property type="match status" value="1"/>
</dbReference>